<accession>A0AA45WQZ1</accession>
<dbReference type="InterPro" id="IPR036390">
    <property type="entry name" value="WH_DNA-bd_sf"/>
</dbReference>
<dbReference type="RefSeq" id="WP_102993580.1">
    <property type="nucleotide sequence ID" value="NZ_FXTU01000005.1"/>
</dbReference>
<organism evidence="1 2">
    <name type="scientific">Laceyella tengchongensis</name>
    <dbReference type="NCBI Taxonomy" id="574699"/>
    <lineage>
        <taxon>Bacteria</taxon>
        <taxon>Bacillati</taxon>
        <taxon>Bacillota</taxon>
        <taxon>Bacilli</taxon>
        <taxon>Bacillales</taxon>
        <taxon>Thermoactinomycetaceae</taxon>
        <taxon>Laceyella</taxon>
    </lineage>
</organism>
<name>A0AA45WQZ1_9BACL</name>
<dbReference type="EMBL" id="FXTU01000005">
    <property type="protein sequence ID" value="SMP27079.1"/>
    <property type="molecule type" value="Genomic_DNA"/>
</dbReference>
<evidence type="ECO:0000313" key="1">
    <source>
        <dbReference type="EMBL" id="SMP27079.1"/>
    </source>
</evidence>
<gene>
    <name evidence="1" type="ORF">SAMN06265361_105242</name>
</gene>
<protein>
    <submittedName>
        <fullName evidence="1">Uncharacterized protein</fullName>
    </submittedName>
</protein>
<evidence type="ECO:0000313" key="2">
    <source>
        <dbReference type="Proteomes" id="UP001157946"/>
    </source>
</evidence>
<sequence>MNVTISPDIMQQCKEWDINCFQLCLLIWIKSLEQEQEGMRHFNQREVAAKLGVSRETVNKNLAVLLKKKLIKKVNDHPHFTEFACIKEVLEPKGRS</sequence>
<comment type="caution">
    <text evidence="1">The sequence shown here is derived from an EMBL/GenBank/DDBJ whole genome shotgun (WGS) entry which is preliminary data.</text>
</comment>
<reference evidence="1" key="1">
    <citation type="submission" date="2017-05" db="EMBL/GenBank/DDBJ databases">
        <authorList>
            <person name="Varghese N."/>
            <person name="Submissions S."/>
        </authorList>
    </citation>
    <scope>NUCLEOTIDE SEQUENCE</scope>
    <source>
        <strain evidence="1">DSM 45262</strain>
    </source>
</reference>
<dbReference type="InterPro" id="IPR036388">
    <property type="entry name" value="WH-like_DNA-bd_sf"/>
</dbReference>
<proteinExistence type="predicted"/>
<dbReference type="Gene3D" id="1.10.10.10">
    <property type="entry name" value="Winged helix-like DNA-binding domain superfamily/Winged helix DNA-binding domain"/>
    <property type="match status" value="1"/>
</dbReference>
<dbReference type="Proteomes" id="UP001157946">
    <property type="component" value="Unassembled WGS sequence"/>
</dbReference>
<keyword evidence="2" id="KW-1185">Reference proteome</keyword>
<dbReference type="SUPFAM" id="SSF46785">
    <property type="entry name" value="Winged helix' DNA-binding domain"/>
    <property type="match status" value="1"/>
</dbReference>
<dbReference type="AlphaFoldDB" id="A0AA45WQZ1"/>